<dbReference type="GO" id="GO:0006637">
    <property type="term" value="P:acyl-CoA metabolic process"/>
    <property type="evidence" value="ECO:0007669"/>
    <property type="project" value="TreeGrafter"/>
</dbReference>
<dbReference type="EMBL" id="LWQT01000044">
    <property type="protein sequence ID" value="OAN52266.1"/>
    <property type="molecule type" value="Genomic_DNA"/>
</dbReference>
<dbReference type="InterPro" id="IPR000873">
    <property type="entry name" value="AMP-dep_synth/lig_dom"/>
</dbReference>
<dbReference type="GO" id="GO:0004321">
    <property type="term" value="F:fatty-acyl-CoA synthase activity"/>
    <property type="evidence" value="ECO:0007669"/>
    <property type="project" value="TreeGrafter"/>
</dbReference>
<dbReference type="PANTHER" id="PTHR43605">
    <property type="entry name" value="ACYL-COENZYME A SYNTHETASE"/>
    <property type="match status" value="1"/>
</dbReference>
<proteinExistence type="inferred from homology"/>
<dbReference type="Gene3D" id="3.40.50.12780">
    <property type="entry name" value="N-terminal domain of ligase-like"/>
    <property type="match status" value="1"/>
</dbReference>
<keyword evidence="3" id="KW-0547">Nucleotide-binding</keyword>
<evidence type="ECO:0000313" key="7">
    <source>
        <dbReference type="Proteomes" id="UP000078428"/>
    </source>
</evidence>
<keyword evidence="4" id="KW-0067">ATP-binding</keyword>
<comment type="caution">
    <text evidence="6">The sequence shown here is derived from an EMBL/GenBank/DDBJ whole genome shotgun (WGS) entry which is preliminary data.</text>
</comment>
<feature type="domain" description="AMP-dependent synthetase/ligase" evidence="5">
    <location>
        <begin position="39"/>
        <end position="399"/>
    </location>
</feature>
<dbReference type="InterPro" id="IPR042099">
    <property type="entry name" value="ANL_N_sf"/>
</dbReference>
<dbReference type="STRING" id="1285242.A6A04_00810"/>
<evidence type="ECO:0000256" key="2">
    <source>
        <dbReference type="ARBA" id="ARBA00022598"/>
    </source>
</evidence>
<dbReference type="RefSeq" id="WP_068491115.1">
    <property type="nucleotide sequence ID" value="NZ_LWQT01000044.1"/>
</dbReference>
<evidence type="ECO:0000313" key="6">
    <source>
        <dbReference type="EMBL" id="OAN52266.1"/>
    </source>
</evidence>
<name>A0A178MTX6_9PROT</name>
<reference evidence="6 7" key="1">
    <citation type="submission" date="2016-04" db="EMBL/GenBank/DDBJ databases">
        <title>Draft genome sequence of freshwater magnetotactic bacteria Magnetospirillum marisnigri SP-1 and Magnetospirillum moscoviense BB-1.</title>
        <authorList>
            <person name="Koziaeva V."/>
            <person name="Dziuba M.V."/>
            <person name="Ivanov T.M."/>
            <person name="Kuznetsov B."/>
            <person name="Grouzdev D.S."/>
        </authorList>
    </citation>
    <scope>NUCLEOTIDE SEQUENCE [LARGE SCALE GENOMIC DNA]</scope>
    <source>
        <strain evidence="6 7">SP-1</strain>
    </source>
</reference>
<dbReference type="GO" id="GO:0006633">
    <property type="term" value="P:fatty acid biosynthetic process"/>
    <property type="evidence" value="ECO:0007669"/>
    <property type="project" value="TreeGrafter"/>
</dbReference>
<keyword evidence="2" id="KW-0436">Ligase</keyword>
<gene>
    <name evidence="6" type="ORF">A6A04_00810</name>
</gene>
<dbReference type="Proteomes" id="UP000078428">
    <property type="component" value="Unassembled WGS sequence"/>
</dbReference>
<dbReference type="SUPFAM" id="SSF56801">
    <property type="entry name" value="Acetyl-CoA synthetase-like"/>
    <property type="match status" value="1"/>
</dbReference>
<dbReference type="InterPro" id="IPR045851">
    <property type="entry name" value="AMP-bd_C_sf"/>
</dbReference>
<dbReference type="Pfam" id="PF00501">
    <property type="entry name" value="AMP-binding"/>
    <property type="match status" value="1"/>
</dbReference>
<evidence type="ECO:0000256" key="3">
    <source>
        <dbReference type="ARBA" id="ARBA00022741"/>
    </source>
</evidence>
<comment type="similarity">
    <text evidence="1">Belongs to the ATP-dependent AMP-binding enzyme family.</text>
</comment>
<organism evidence="6 7">
    <name type="scientific">Paramagnetospirillum marisnigri</name>
    <dbReference type="NCBI Taxonomy" id="1285242"/>
    <lineage>
        <taxon>Bacteria</taxon>
        <taxon>Pseudomonadati</taxon>
        <taxon>Pseudomonadota</taxon>
        <taxon>Alphaproteobacteria</taxon>
        <taxon>Rhodospirillales</taxon>
        <taxon>Magnetospirillaceae</taxon>
        <taxon>Paramagnetospirillum</taxon>
    </lineage>
</organism>
<evidence type="ECO:0000256" key="4">
    <source>
        <dbReference type="ARBA" id="ARBA00022840"/>
    </source>
</evidence>
<dbReference type="PANTHER" id="PTHR43605:SF10">
    <property type="entry name" value="ACYL-COA SYNTHETASE MEDIUM CHAIN FAMILY MEMBER 3"/>
    <property type="match status" value="1"/>
</dbReference>
<sequence>MLNNPRSYEEACRTFRWKIPDRYNLAFDVCDRQTMAGADGHRTALIVEGPDGTSERYTFHVLRLLANRLANVLQAWGVTPGDRVALALPAGLEAAVALLAVTRMGAVAVPIPTNLGAEPLGWRLSDSGAQVAVVDAELLPALDLIRSGLTALARVLVPNAAAPGTTEFWSEMERASDAFAPLVTPAGHPAFIFYPPDGCGKPPGAVLPHRAMAGGLPAVEMSLSFFPQFGDVAWTSADWMSAEALFRAVLPAWHHGVPVVATPGPFDPARALDSLSRHGVRAAYVPPAHLARLAEAASGRPHAMPRALASGPAPLDEALHEAVIKAFGIHANEAWGVIETGAVAANLAGLMELRPPSPGRTAPGLTIEAVDDRGRVLKAGERGVLAVSPNAPGSFLGYWGDRVEGPARRGGGGWMLTGRLGVRDLDNYIWPEPLALSDDTVMTTEGPTRLGAVEAVLNLHPTVSAAGVVEWPEGELRAFVQPRGLATPALLDEVGAWARLRLGTAGSPRRLELIETLPLAVDGSVLRAELLARAPRIDAPTAEDRWRPQRK</sequence>
<accession>A0A178MTX6</accession>
<dbReference type="GO" id="GO:0005524">
    <property type="term" value="F:ATP binding"/>
    <property type="evidence" value="ECO:0007669"/>
    <property type="project" value="UniProtKB-KW"/>
</dbReference>
<dbReference type="GO" id="GO:0015645">
    <property type="term" value="F:fatty acid ligase activity"/>
    <property type="evidence" value="ECO:0007669"/>
    <property type="project" value="TreeGrafter"/>
</dbReference>
<dbReference type="OrthoDB" id="4471305at2"/>
<dbReference type="Gene3D" id="3.30.300.30">
    <property type="match status" value="1"/>
</dbReference>
<protein>
    <submittedName>
        <fullName evidence="6">Acyl-CoA synthetase</fullName>
    </submittedName>
</protein>
<keyword evidence="7" id="KW-1185">Reference proteome</keyword>
<dbReference type="AlphaFoldDB" id="A0A178MTX6"/>
<dbReference type="InterPro" id="IPR051087">
    <property type="entry name" value="Mitochondrial_ACSM"/>
</dbReference>
<evidence type="ECO:0000259" key="5">
    <source>
        <dbReference type="Pfam" id="PF00501"/>
    </source>
</evidence>
<evidence type="ECO:0000256" key="1">
    <source>
        <dbReference type="ARBA" id="ARBA00006432"/>
    </source>
</evidence>